<dbReference type="EMBL" id="CAICTM010000182">
    <property type="protein sequence ID" value="CAB9504031.1"/>
    <property type="molecule type" value="Genomic_DNA"/>
</dbReference>
<keyword evidence="2" id="KW-1185">Reference proteome</keyword>
<evidence type="ECO:0000313" key="1">
    <source>
        <dbReference type="EMBL" id="CAB9504031.1"/>
    </source>
</evidence>
<gene>
    <name evidence="1" type="ORF">SEMRO_183_G079790.1</name>
</gene>
<dbReference type="AlphaFoldDB" id="A0A9N8DNV8"/>
<dbReference type="PANTHER" id="PTHR33835">
    <property type="entry name" value="YALI0C07656P"/>
    <property type="match status" value="1"/>
</dbReference>
<organism evidence="1 2">
    <name type="scientific">Seminavis robusta</name>
    <dbReference type="NCBI Taxonomy" id="568900"/>
    <lineage>
        <taxon>Eukaryota</taxon>
        <taxon>Sar</taxon>
        <taxon>Stramenopiles</taxon>
        <taxon>Ochrophyta</taxon>
        <taxon>Bacillariophyta</taxon>
        <taxon>Bacillariophyceae</taxon>
        <taxon>Bacillariophycidae</taxon>
        <taxon>Naviculales</taxon>
        <taxon>Naviculaceae</taxon>
        <taxon>Seminavis</taxon>
    </lineage>
</organism>
<reference evidence="1" key="1">
    <citation type="submission" date="2020-06" db="EMBL/GenBank/DDBJ databases">
        <authorList>
            <consortium name="Plant Systems Biology data submission"/>
        </authorList>
    </citation>
    <scope>NUCLEOTIDE SEQUENCE</scope>
    <source>
        <strain evidence="1">D6</strain>
    </source>
</reference>
<dbReference type="Proteomes" id="UP001153069">
    <property type="component" value="Unassembled WGS sequence"/>
</dbReference>
<accession>A0A9N8DNV8</accession>
<name>A0A9N8DNV8_9STRA</name>
<dbReference type="Pfam" id="PF14234">
    <property type="entry name" value="DUF4336"/>
    <property type="match status" value="1"/>
</dbReference>
<dbReference type="InterPro" id="IPR025638">
    <property type="entry name" value="DUF4336"/>
</dbReference>
<proteinExistence type="predicted"/>
<evidence type="ECO:0000313" key="2">
    <source>
        <dbReference type="Proteomes" id="UP001153069"/>
    </source>
</evidence>
<dbReference type="OrthoDB" id="421671at2759"/>
<dbReference type="PANTHER" id="PTHR33835:SF1">
    <property type="entry name" value="METALLO-BETA-LACTAMASE DOMAIN-CONTAINING PROTEIN"/>
    <property type="match status" value="1"/>
</dbReference>
<comment type="caution">
    <text evidence="1">The sequence shown here is derived from an EMBL/GenBank/DDBJ whole genome shotgun (WGS) entry which is preliminary data.</text>
</comment>
<protein>
    <recommendedName>
        <fullName evidence="3">DUF4336 domain-containing protein</fullName>
    </recommendedName>
</protein>
<sequence length="272" mass="30793">MSMSADINTSTSASNTSGSRLIPFAVNLWLVEGPVVSFYGFPYPTRMAVISIPDSSMDTSTEVSKCSWIWSPISLDDELASEVERTAGPVKHIVSPNCIHWLFMKEWQDRFPQAKMYASPCLQERECAAGLKFEPVESFDEPHPSYAAEIDQTVFDGGWPKEVVFFHKPSKTVIFTDLIQRQPIESLTGIKGWIMKMDGVGGENGSTPREWRLLFRLGRKRDKARQTLDHILLDWKPEKLVIAHGQCEQSNAAAVVESCLHWIPPKHNEYRH</sequence>
<evidence type="ECO:0008006" key="3">
    <source>
        <dbReference type="Google" id="ProtNLM"/>
    </source>
</evidence>